<dbReference type="OrthoDB" id="10567261at2759"/>
<proteinExistence type="predicted"/>
<feature type="signal peptide" evidence="1">
    <location>
        <begin position="1"/>
        <end position="20"/>
    </location>
</feature>
<dbReference type="AlphaFoldDB" id="A0A8J2L367"/>
<sequence>MVSSSSVEFVFLFLASACVSLNVSAKVKRSREDVTVPKFYLHSEVIHCKEDSPELFYNEVALPSVTSLSEEGKIFFRVLMDRLESSLAGAEKYQDLEKEWNFLMTVITESFELAVGRIHLAWYDIIDNNDAVKLPWEIRLRRAVLLELFNSLATEYQVLEAVVKAGTKEIVSTLKDYLVDVMEKLGDKIHPEPSPDGKEPTVAQLMERVNRAVTKLEPNFVGKLVEKIIFKIMTPGTATLKSTSTTFLENVMFEITYTIAAYREESESDPYFWFDMTEILKNVNGSVIPSSQDLLELYLTNEDIVINSVIGLLTMDGDEIL</sequence>
<keyword evidence="3" id="KW-1185">Reference proteome</keyword>
<keyword evidence="1" id="KW-0732">Signal</keyword>
<feature type="chain" id="PRO_5035263620" evidence="1">
    <location>
        <begin position="21"/>
        <end position="321"/>
    </location>
</feature>
<gene>
    <name evidence="2" type="ORF">AFUS01_LOCUS25224</name>
</gene>
<evidence type="ECO:0000313" key="3">
    <source>
        <dbReference type="Proteomes" id="UP000708208"/>
    </source>
</evidence>
<name>A0A8J2L367_9HEXA</name>
<dbReference type="Proteomes" id="UP000708208">
    <property type="component" value="Unassembled WGS sequence"/>
</dbReference>
<comment type="caution">
    <text evidence="2">The sequence shown here is derived from an EMBL/GenBank/DDBJ whole genome shotgun (WGS) entry which is preliminary data.</text>
</comment>
<protein>
    <submittedName>
        <fullName evidence="2">Uncharacterized protein</fullName>
    </submittedName>
</protein>
<reference evidence="2" key="1">
    <citation type="submission" date="2021-06" db="EMBL/GenBank/DDBJ databases">
        <authorList>
            <person name="Hodson N. C."/>
            <person name="Mongue J. A."/>
            <person name="Jaron S. K."/>
        </authorList>
    </citation>
    <scope>NUCLEOTIDE SEQUENCE</scope>
</reference>
<organism evidence="2 3">
    <name type="scientific">Allacma fusca</name>
    <dbReference type="NCBI Taxonomy" id="39272"/>
    <lineage>
        <taxon>Eukaryota</taxon>
        <taxon>Metazoa</taxon>
        <taxon>Ecdysozoa</taxon>
        <taxon>Arthropoda</taxon>
        <taxon>Hexapoda</taxon>
        <taxon>Collembola</taxon>
        <taxon>Symphypleona</taxon>
        <taxon>Sminthuridae</taxon>
        <taxon>Allacma</taxon>
    </lineage>
</organism>
<evidence type="ECO:0000313" key="2">
    <source>
        <dbReference type="EMBL" id="CAG7786664.1"/>
    </source>
</evidence>
<dbReference type="EMBL" id="CAJVCH010322619">
    <property type="protein sequence ID" value="CAG7786664.1"/>
    <property type="molecule type" value="Genomic_DNA"/>
</dbReference>
<accession>A0A8J2L367</accession>
<evidence type="ECO:0000256" key="1">
    <source>
        <dbReference type="SAM" id="SignalP"/>
    </source>
</evidence>